<evidence type="ECO:0000259" key="1">
    <source>
        <dbReference type="Pfam" id="PF22725"/>
    </source>
</evidence>
<feature type="non-terminal residue" evidence="2">
    <location>
        <position position="93"/>
    </location>
</feature>
<evidence type="ECO:0000313" key="2">
    <source>
        <dbReference type="EMBL" id="NEE18668.1"/>
    </source>
</evidence>
<proteinExistence type="predicted"/>
<comment type="caution">
    <text evidence="2">The sequence shown here is derived from an EMBL/GenBank/DDBJ whole genome shotgun (WGS) entry which is preliminary data.</text>
</comment>
<feature type="domain" description="GFO/IDH/MocA-like oxidoreductase" evidence="1">
    <location>
        <begin position="3"/>
        <end position="77"/>
    </location>
</feature>
<organism evidence="2">
    <name type="scientific">Streptomyces sp. SID7499</name>
    <dbReference type="NCBI Taxonomy" id="2706086"/>
    <lineage>
        <taxon>Bacteria</taxon>
        <taxon>Bacillati</taxon>
        <taxon>Actinomycetota</taxon>
        <taxon>Actinomycetes</taxon>
        <taxon>Kitasatosporales</taxon>
        <taxon>Streptomycetaceae</taxon>
        <taxon>Streptomyces</taxon>
    </lineage>
</organism>
<dbReference type="Gene3D" id="3.30.360.10">
    <property type="entry name" value="Dihydrodipicolinate Reductase, domain 2"/>
    <property type="match status" value="1"/>
</dbReference>
<dbReference type="SUPFAM" id="SSF55347">
    <property type="entry name" value="Glyceraldehyde-3-phosphate dehydrogenase-like, C-terminal domain"/>
    <property type="match status" value="1"/>
</dbReference>
<gene>
    <name evidence="2" type="ORF">G3M58_70875</name>
</gene>
<sequence>LHELFGRVTSVTAHVQTHVPQRWDERGKPYEATADDAAYGIFQLAGGAVAQINSSWTVRVNRDELVEFQVDGTHGSAVAGLRNCRAQHRSSTP</sequence>
<reference evidence="2" key="1">
    <citation type="submission" date="2020-01" db="EMBL/GenBank/DDBJ databases">
        <title>Insect and environment-associated Actinomycetes.</title>
        <authorList>
            <person name="Currrie C."/>
            <person name="Chevrette M."/>
            <person name="Carlson C."/>
            <person name="Stubbendieck R."/>
            <person name="Wendt-Pienkowski E."/>
        </authorList>
    </citation>
    <scope>NUCLEOTIDE SEQUENCE</scope>
    <source>
        <strain evidence="2">SID7499</strain>
    </source>
</reference>
<dbReference type="InterPro" id="IPR055170">
    <property type="entry name" value="GFO_IDH_MocA-like_dom"/>
</dbReference>
<accession>A0A6G3XLH3</accession>
<dbReference type="AlphaFoldDB" id="A0A6G3XLH3"/>
<dbReference type="EMBL" id="JAAGMN010007489">
    <property type="protein sequence ID" value="NEE18668.1"/>
    <property type="molecule type" value="Genomic_DNA"/>
</dbReference>
<protein>
    <submittedName>
        <fullName evidence="2">Gfo/Idh/MocA family oxidoreductase</fullName>
    </submittedName>
</protein>
<name>A0A6G3XLH3_9ACTN</name>
<dbReference type="Pfam" id="PF22725">
    <property type="entry name" value="GFO_IDH_MocA_C3"/>
    <property type="match status" value="1"/>
</dbReference>
<feature type="non-terminal residue" evidence="2">
    <location>
        <position position="1"/>
    </location>
</feature>